<comment type="similarity">
    <text evidence="2">Belongs to the nudE family.</text>
</comment>
<dbReference type="AlphaFoldDB" id="A0A0W4ZFZ5"/>
<keyword evidence="11" id="KW-1185">Reference proteome</keyword>
<comment type="caution">
    <text evidence="10">The sequence shown here is derived from an EMBL/GenBank/DDBJ whole genome shotgun (WGS) entry which is preliminary data.</text>
</comment>
<organism evidence="10 11">
    <name type="scientific">Pneumocystis carinii (strain B80)</name>
    <name type="common">Rat pneumocystis pneumonia agent</name>
    <name type="synonym">Pneumocystis carinii f. sp. carinii</name>
    <dbReference type="NCBI Taxonomy" id="1408658"/>
    <lineage>
        <taxon>Eukaryota</taxon>
        <taxon>Fungi</taxon>
        <taxon>Dikarya</taxon>
        <taxon>Ascomycota</taxon>
        <taxon>Taphrinomycotina</taxon>
        <taxon>Pneumocystomycetes</taxon>
        <taxon>Pneumocystaceae</taxon>
        <taxon>Pneumocystis</taxon>
    </lineage>
</organism>
<evidence type="ECO:0000256" key="6">
    <source>
        <dbReference type="ARBA" id="ARBA00023212"/>
    </source>
</evidence>
<dbReference type="Proteomes" id="UP000054454">
    <property type="component" value="Unassembled WGS sequence"/>
</dbReference>
<evidence type="ECO:0000313" key="10">
    <source>
        <dbReference type="EMBL" id="KTW27297.1"/>
    </source>
</evidence>
<evidence type="ECO:0000256" key="2">
    <source>
        <dbReference type="ARBA" id="ARBA00007429"/>
    </source>
</evidence>
<dbReference type="GO" id="GO:0007020">
    <property type="term" value="P:microtubule nucleation"/>
    <property type="evidence" value="ECO:0007669"/>
    <property type="project" value="TreeGrafter"/>
</dbReference>
<dbReference type="GO" id="GO:0000132">
    <property type="term" value="P:establishment of mitotic spindle orientation"/>
    <property type="evidence" value="ECO:0007669"/>
    <property type="project" value="TreeGrafter"/>
</dbReference>
<accession>A0A0W4ZFZ5</accession>
<dbReference type="Gene3D" id="6.10.250.1080">
    <property type="match status" value="1"/>
</dbReference>
<proteinExistence type="inferred from homology"/>
<dbReference type="GO" id="GO:0007059">
    <property type="term" value="P:chromosome segregation"/>
    <property type="evidence" value="ECO:0007669"/>
    <property type="project" value="TreeGrafter"/>
</dbReference>
<dbReference type="GeneID" id="28937033"/>
<feature type="coiled-coil region" evidence="7">
    <location>
        <begin position="145"/>
        <end position="210"/>
    </location>
</feature>
<keyword evidence="4" id="KW-0493">Microtubule</keyword>
<comment type="subcellular location">
    <subcellularLocation>
        <location evidence="1">Cytoplasm</location>
        <location evidence="1">Cytoskeleton</location>
    </subcellularLocation>
</comment>
<dbReference type="PANTHER" id="PTHR10921:SF1">
    <property type="entry name" value="NUCLEAR DISTRIBUTION PROTEIN NUDE HOMOLOG"/>
    <property type="match status" value="1"/>
</dbReference>
<evidence type="ECO:0000313" key="11">
    <source>
        <dbReference type="Proteomes" id="UP000054454"/>
    </source>
</evidence>
<dbReference type="Pfam" id="PF04880">
    <property type="entry name" value="NUDE_C"/>
    <property type="match status" value="1"/>
</dbReference>
<gene>
    <name evidence="10" type="ORF">T552_02280</name>
</gene>
<protein>
    <recommendedName>
        <fullName evidence="9">NUDE domain-containing protein</fullName>
    </recommendedName>
</protein>
<dbReference type="GO" id="GO:0005871">
    <property type="term" value="C:kinesin complex"/>
    <property type="evidence" value="ECO:0007669"/>
    <property type="project" value="TreeGrafter"/>
</dbReference>
<reference evidence="11" key="1">
    <citation type="journal article" date="2016" name="Nat. Commun.">
        <title>Genome analysis of three Pneumocystis species reveals adaptation mechanisms to life exclusively in mammalian hosts.</title>
        <authorList>
            <person name="Ma L."/>
            <person name="Chen Z."/>
            <person name="Huang D.W."/>
            <person name="Kutty G."/>
            <person name="Ishihara M."/>
            <person name="Wang H."/>
            <person name="Abouelleil A."/>
            <person name="Bishop L."/>
            <person name="Davey E."/>
            <person name="Deng R."/>
            <person name="Deng X."/>
            <person name="Fan L."/>
            <person name="Fantoni G."/>
            <person name="Fitzgerald M."/>
            <person name="Gogineni E."/>
            <person name="Goldberg J.M."/>
            <person name="Handley G."/>
            <person name="Hu X."/>
            <person name="Huber C."/>
            <person name="Jiao X."/>
            <person name="Jones K."/>
            <person name="Levin J.Z."/>
            <person name="Liu Y."/>
            <person name="Macdonald P."/>
            <person name="Melnikov A."/>
            <person name="Raley C."/>
            <person name="Sassi M."/>
            <person name="Sherman B.T."/>
            <person name="Song X."/>
            <person name="Sykes S."/>
            <person name="Tran B."/>
            <person name="Walsh L."/>
            <person name="Xia Y."/>
            <person name="Yang J."/>
            <person name="Young S."/>
            <person name="Zeng Q."/>
            <person name="Zheng X."/>
            <person name="Stephens R."/>
            <person name="Nusbaum C."/>
            <person name="Birren B.W."/>
            <person name="Azadi P."/>
            <person name="Lempicki R.A."/>
            <person name="Cuomo C.A."/>
            <person name="Kovacs J.A."/>
        </authorList>
    </citation>
    <scope>NUCLEOTIDE SEQUENCE [LARGE SCALE GENOMIC DNA]</scope>
    <source>
        <strain evidence="11">B80</strain>
    </source>
</reference>
<evidence type="ECO:0000256" key="4">
    <source>
        <dbReference type="ARBA" id="ARBA00022701"/>
    </source>
</evidence>
<feature type="domain" description="NUDE" evidence="9">
    <location>
        <begin position="144"/>
        <end position="303"/>
    </location>
</feature>
<sequence length="488" mass="56958">MSKKEELAYGNNDISDLNENYRMDIQVYQERCKELEEAVIEARTALDEFKMTSKELEDALEQELEYTEKQYEMLKEKNTYLKNEVERWKKKYEEIQSENIASITAMEKEIVTLREAHRLNKSKITDLELSNDAMERKERVVQSSFEDLEIKYNKIIEENVLLEAELTSQKYLEIEHQRLKDELRDTQLELSLMKEKLEQVQAEKEEMISRALLLRPARRINTSNQKTTSIEDAEKKKISGDSSSSPKLKTPIARIKEKHIRSHSIRMMHEMSKHVKNLESRLQLCRVFAKPLLLRSKFLEPDSPTIISKSNENHKQISETLESSENQRTMPLPESQIPLTSSEPLPKNESLIYDLRKPVTPTSTKTYEPSHILDTSMSKTNVQEITDQSKNDVVKSFRRLSIKKVIFDMNPAKSPKRKTMPSTIPVYSEMPKRRMSGTPQKTLKKITYNHLKKKNSLLEISSNNAQRKVIHMSSMTNLSKHQHQSTQS</sequence>
<keyword evidence="6" id="KW-0206">Cytoskeleton</keyword>
<dbReference type="RefSeq" id="XP_018225339.1">
    <property type="nucleotide sequence ID" value="XM_018370830.1"/>
</dbReference>
<evidence type="ECO:0000256" key="1">
    <source>
        <dbReference type="ARBA" id="ARBA00004245"/>
    </source>
</evidence>
<evidence type="ECO:0000256" key="3">
    <source>
        <dbReference type="ARBA" id="ARBA00022490"/>
    </source>
</evidence>
<dbReference type="GO" id="GO:0008017">
    <property type="term" value="F:microtubule binding"/>
    <property type="evidence" value="ECO:0007669"/>
    <property type="project" value="InterPro"/>
</dbReference>
<dbReference type="InterPro" id="IPR006964">
    <property type="entry name" value="NUDE_dom"/>
</dbReference>
<name>A0A0W4ZFZ5_PNEC8</name>
<dbReference type="EMBL" id="LFVZ01000010">
    <property type="protein sequence ID" value="KTW27297.1"/>
    <property type="molecule type" value="Genomic_DNA"/>
</dbReference>
<keyword evidence="5 7" id="KW-0175">Coiled coil</keyword>
<keyword evidence="3" id="KW-0963">Cytoplasm</keyword>
<evidence type="ECO:0000256" key="7">
    <source>
        <dbReference type="SAM" id="Coils"/>
    </source>
</evidence>
<dbReference type="GO" id="GO:0047496">
    <property type="term" value="P:vesicle transport along microtubule"/>
    <property type="evidence" value="ECO:0007669"/>
    <property type="project" value="TreeGrafter"/>
</dbReference>
<feature type="compositionally biased region" description="Polar residues" evidence="8">
    <location>
        <begin position="318"/>
        <end position="329"/>
    </location>
</feature>
<dbReference type="GO" id="GO:0000776">
    <property type="term" value="C:kinetochore"/>
    <property type="evidence" value="ECO:0007669"/>
    <property type="project" value="TreeGrafter"/>
</dbReference>
<feature type="region of interest" description="Disordered" evidence="8">
    <location>
        <begin position="305"/>
        <end position="346"/>
    </location>
</feature>
<dbReference type="GO" id="GO:0005874">
    <property type="term" value="C:microtubule"/>
    <property type="evidence" value="ECO:0007669"/>
    <property type="project" value="UniProtKB-KW"/>
</dbReference>
<dbReference type="GO" id="GO:0051642">
    <property type="term" value="P:centrosome localization"/>
    <property type="evidence" value="ECO:0007669"/>
    <property type="project" value="TreeGrafter"/>
</dbReference>
<evidence type="ECO:0000256" key="8">
    <source>
        <dbReference type="SAM" id="MobiDB-lite"/>
    </source>
</evidence>
<dbReference type="InterPro" id="IPR033494">
    <property type="entry name" value="NUDE"/>
</dbReference>
<dbReference type="OrthoDB" id="5877028at2759"/>
<evidence type="ECO:0000256" key="5">
    <source>
        <dbReference type="ARBA" id="ARBA00023054"/>
    </source>
</evidence>
<evidence type="ECO:0000259" key="9">
    <source>
        <dbReference type="Pfam" id="PF04880"/>
    </source>
</evidence>
<dbReference type="VEuPathDB" id="FungiDB:T552_02280"/>
<dbReference type="PANTHER" id="PTHR10921">
    <property type="entry name" value="NUCLEAR DISTRIBUTION PROTEIN NUDE HOMOLOG 1"/>
    <property type="match status" value="1"/>
</dbReference>
<feature type="region of interest" description="Disordered" evidence="8">
    <location>
        <begin position="223"/>
        <end position="248"/>
    </location>
</feature>
<feature type="coiled-coil region" evidence="7">
    <location>
        <begin position="18"/>
        <end position="98"/>
    </location>
</feature>